<reference evidence="3" key="1">
    <citation type="submission" date="2018-02" db="EMBL/GenBank/DDBJ databases">
        <authorList>
            <person name="Cohen D.B."/>
            <person name="Kent A.D."/>
        </authorList>
    </citation>
    <scope>NUCLEOTIDE SEQUENCE</scope>
</reference>
<evidence type="ECO:0000313" key="3">
    <source>
        <dbReference type="EMBL" id="SPC87932.1"/>
    </source>
</evidence>
<dbReference type="InterPro" id="IPR012337">
    <property type="entry name" value="RNaseH-like_sf"/>
</dbReference>
<gene>
    <name evidence="3" type="ORF">FSB_LOCUS15814</name>
</gene>
<accession>A0A2N9FKX2</accession>
<dbReference type="SUPFAM" id="SSF53098">
    <property type="entry name" value="Ribonuclease H-like"/>
    <property type="match status" value="1"/>
</dbReference>
<name>A0A2N9FKX2_FAGSY</name>
<organism evidence="3">
    <name type="scientific">Fagus sylvatica</name>
    <name type="common">Beechnut</name>
    <dbReference type="NCBI Taxonomy" id="28930"/>
    <lineage>
        <taxon>Eukaryota</taxon>
        <taxon>Viridiplantae</taxon>
        <taxon>Streptophyta</taxon>
        <taxon>Embryophyta</taxon>
        <taxon>Tracheophyta</taxon>
        <taxon>Spermatophyta</taxon>
        <taxon>Magnoliopsida</taxon>
        <taxon>eudicotyledons</taxon>
        <taxon>Gunneridae</taxon>
        <taxon>Pentapetalae</taxon>
        <taxon>rosids</taxon>
        <taxon>fabids</taxon>
        <taxon>Fagales</taxon>
        <taxon>Fagaceae</taxon>
        <taxon>Fagus</taxon>
    </lineage>
</organism>
<dbReference type="InterPro" id="IPR036397">
    <property type="entry name" value="RNaseH_sf"/>
</dbReference>
<feature type="domain" description="RNase H type-1" evidence="1">
    <location>
        <begin position="521"/>
        <end position="639"/>
    </location>
</feature>
<feature type="domain" description="Reverse transcriptase zinc-binding" evidence="2">
    <location>
        <begin position="323"/>
        <end position="409"/>
    </location>
</feature>
<dbReference type="InterPro" id="IPR002156">
    <property type="entry name" value="RNaseH_domain"/>
</dbReference>
<dbReference type="Pfam" id="PF13966">
    <property type="entry name" value="zf-RVT"/>
    <property type="match status" value="1"/>
</dbReference>
<dbReference type="AlphaFoldDB" id="A0A2N9FKX2"/>
<evidence type="ECO:0000259" key="1">
    <source>
        <dbReference type="Pfam" id="PF13456"/>
    </source>
</evidence>
<dbReference type="PANTHER" id="PTHR33116:SF86">
    <property type="entry name" value="REVERSE TRANSCRIPTASE DOMAIN-CONTAINING PROTEIN"/>
    <property type="match status" value="1"/>
</dbReference>
<dbReference type="GO" id="GO:0003676">
    <property type="term" value="F:nucleic acid binding"/>
    <property type="evidence" value="ECO:0007669"/>
    <property type="project" value="InterPro"/>
</dbReference>
<proteinExistence type="predicted"/>
<dbReference type="GO" id="GO:0004523">
    <property type="term" value="F:RNA-DNA hybrid ribonuclease activity"/>
    <property type="evidence" value="ECO:0007669"/>
    <property type="project" value="InterPro"/>
</dbReference>
<evidence type="ECO:0008006" key="4">
    <source>
        <dbReference type="Google" id="ProtNLM"/>
    </source>
</evidence>
<dbReference type="Gene3D" id="3.30.420.10">
    <property type="entry name" value="Ribonuclease H-like superfamily/Ribonuclease H"/>
    <property type="match status" value="1"/>
</dbReference>
<evidence type="ECO:0000259" key="2">
    <source>
        <dbReference type="Pfam" id="PF13966"/>
    </source>
</evidence>
<dbReference type="Pfam" id="PF13456">
    <property type="entry name" value="RVT_3"/>
    <property type="match status" value="1"/>
</dbReference>
<dbReference type="EMBL" id="OIVN01000957">
    <property type="protein sequence ID" value="SPC87932.1"/>
    <property type="molecule type" value="Genomic_DNA"/>
</dbReference>
<protein>
    <recommendedName>
        <fullName evidence="4">RNase H type-1 domain-containing protein</fullName>
    </recommendedName>
</protein>
<dbReference type="InterPro" id="IPR026960">
    <property type="entry name" value="RVT-Znf"/>
</dbReference>
<dbReference type="PANTHER" id="PTHR33116">
    <property type="entry name" value="REVERSE TRANSCRIPTASE ZINC-BINDING DOMAIN-CONTAINING PROTEIN-RELATED-RELATED"/>
    <property type="match status" value="1"/>
</dbReference>
<sequence length="673" mass="76907">MEVGVLMGCVDKYCKWSGQAISMEKSGFFVSKGVHGQFSLQIRNQWGFKKLAQDVKYLGLPLFLSPNKTKDFSFVKEKLEARVSGWKCKSLSWMGRATLIKSVAQVTPIYGMSAFKFPKGLCEEMDAIVRKFWWNPRTVGNKFFTPKAWADLCSPLSEGGLGFRKFESFNEAMIAKLAWWVLSERDSFCVKVLRAKYKVGNHWLRDSPASSASFSWRGIERSRNLLAQAACRLVGSGESILVWEQPWIPDLPNFKPQPRVSSGIPQCLVVAQLLRQDKMGWDKDKLKMLFDEDSVSAILNIPQWSKNQKDRWIWLRSSTGELSVSSAYKEIRKSEEFNQSNPVIGKIWKTSIHERLKMHLWRIASNLLPTKVALAKINPSADTSCPLCALFQETSLHLFWQCSLAKALWFYTAWCIRVDMFQFNDITQVIELLISPPATWNFSKEDCVKLLLTGAIIMDLIWRIRNMVVHDQFKVNMSQLVVELRSRSREHWYSKNTMPDPLLKKQSVKWEVPEQGWYKVNCDAAIGRKFSSIAVVVRDWRGLVVLAQSKKVHTISPLQAEAAAIYWAAQIVADHELSLVYFESDCKQCMDAICNGLESAPWRIQSYLAMLAELSEIHSSWKFRWISRAANEAPHQLAGWTLKNFIWGSFNFCAGPQCFVDACAKDLAGINPL</sequence>